<protein>
    <submittedName>
        <fullName evidence="1">Uncharacterized protein</fullName>
    </submittedName>
</protein>
<keyword evidence="2" id="KW-1185">Reference proteome</keyword>
<evidence type="ECO:0000313" key="1">
    <source>
        <dbReference type="EMBL" id="AEW20122.1"/>
    </source>
</evidence>
<sequence length="49" mass="5874">MYIRLLARRRYTEGLFFCALSLLSLARCFSIFLLHIERVCPKRFFGTPF</sequence>
<evidence type="ECO:0000313" key="2">
    <source>
        <dbReference type="Proteomes" id="UP000005436"/>
    </source>
</evidence>
<dbReference type="AlphaFoldDB" id="G8UK30"/>
<dbReference type="KEGG" id="tfo:BFO_0334"/>
<dbReference type="Proteomes" id="UP000005436">
    <property type="component" value="Chromosome"/>
</dbReference>
<accession>G8UK30</accession>
<dbReference type="HOGENOM" id="CLU_3141621_0_0_10"/>
<dbReference type="EMBL" id="CP003191">
    <property type="protein sequence ID" value="AEW20122.1"/>
    <property type="molecule type" value="Genomic_DNA"/>
</dbReference>
<reference evidence="2" key="1">
    <citation type="submission" date="2011-12" db="EMBL/GenBank/DDBJ databases">
        <title>Complete sequence of Tannerella forsythia ATCC 43037.</title>
        <authorList>
            <person name="Dewhirst F."/>
            <person name="Tanner A."/>
            <person name="Izard J."/>
            <person name="Brinkac L."/>
            <person name="Durkin A.S."/>
            <person name="Hostetler J."/>
            <person name="Shetty J."/>
            <person name="Torralba M."/>
            <person name="Gill S."/>
            <person name="Nelson K."/>
        </authorList>
    </citation>
    <scope>NUCLEOTIDE SEQUENCE [LARGE SCALE GENOMIC DNA]</scope>
    <source>
        <strain evidence="2">ATCC 43037 / JCM 10827 / CCUG 33226 / KCTC 5666 / FDC 338</strain>
    </source>
</reference>
<proteinExistence type="predicted"/>
<gene>
    <name evidence="1" type="ordered locus">BFO_0334</name>
</gene>
<name>G8UK30_TANFA</name>
<organism evidence="1 2">
    <name type="scientific">Tannerella forsythia (strain ATCC 43037 / JCM 10827 / CCUG 21028 A / KCTC 5666 / FDC 338)</name>
    <name type="common">Bacteroides forsythus</name>
    <dbReference type="NCBI Taxonomy" id="203275"/>
    <lineage>
        <taxon>Bacteria</taxon>
        <taxon>Pseudomonadati</taxon>
        <taxon>Bacteroidota</taxon>
        <taxon>Bacteroidia</taxon>
        <taxon>Bacteroidales</taxon>
        <taxon>Tannerellaceae</taxon>
        <taxon>Tannerella</taxon>
    </lineage>
</organism>